<dbReference type="EMBL" id="AMEM01000017">
    <property type="protein sequence ID" value="EKX90715.1"/>
    <property type="molecule type" value="Genomic_DNA"/>
</dbReference>
<protein>
    <submittedName>
        <fullName evidence="2">GDSL-like protein</fullName>
    </submittedName>
</protein>
<dbReference type="STRING" id="1035195.HMPREF9997_01211"/>
<dbReference type="InterPro" id="IPR036514">
    <property type="entry name" value="SGNH_hydro_sf"/>
</dbReference>
<dbReference type="HOGENOM" id="CLU_083245_0_0_11"/>
<organism evidence="2 3">
    <name type="scientific">Corynebacterium durum F0235</name>
    <dbReference type="NCBI Taxonomy" id="1035195"/>
    <lineage>
        <taxon>Bacteria</taxon>
        <taxon>Bacillati</taxon>
        <taxon>Actinomycetota</taxon>
        <taxon>Actinomycetes</taxon>
        <taxon>Mycobacteriales</taxon>
        <taxon>Corynebacteriaceae</taxon>
        <taxon>Corynebacterium</taxon>
    </lineage>
</organism>
<dbReference type="SUPFAM" id="SSF52266">
    <property type="entry name" value="SGNH hydrolase"/>
    <property type="match status" value="1"/>
</dbReference>
<dbReference type="OrthoDB" id="3465773at2"/>
<gene>
    <name evidence="2" type="ORF">HMPREF9997_01211</name>
</gene>
<proteinExistence type="predicted"/>
<keyword evidence="3" id="KW-1185">Reference proteome</keyword>
<reference evidence="2 3" key="1">
    <citation type="submission" date="2012-05" db="EMBL/GenBank/DDBJ databases">
        <authorList>
            <person name="Weinstock G."/>
            <person name="Sodergren E."/>
            <person name="Lobos E.A."/>
            <person name="Fulton L."/>
            <person name="Fulton R."/>
            <person name="Courtney L."/>
            <person name="Fronick C."/>
            <person name="O'Laughlin M."/>
            <person name="Godfrey J."/>
            <person name="Wilson R.M."/>
            <person name="Miner T."/>
            <person name="Farmer C."/>
            <person name="Delehaunty K."/>
            <person name="Cordes M."/>
            <person name="Minx P."/>
            <person name="Tomlinson C."/>
            <person name="Chen J."/>
            <person name="Wollam A."/>
            <person name="Pepin K.H."/>
            <person name="Bhonagiri V."/>
            <person name="Zhang X."/>
            <person name="Suruliraj S."/>
            <person name="Warren W."/>
            <person name="Mitreva M."/>
            <person name="Mardis E.R."/>
            <person name="Wilson R.K."/>
        </authorList>
    </citation>
    <scope>NUCLEOTIDE SEQUENCE [LARGE SCALE GENOMIC DNA]</scope>
    <source>
        <strain evidence="2 3">F0235</strain>
    </source>
</reference>
<dbReference type="Pfam" id="PF13472">
    <property type="entry name" value="Lipase_GDSL_2"/>
    <property type="match status" value="1"/>
</dbReference>
<accession>L1MI34</accession>
<comment type="caution">
    <text evidence="2">The sequence shown here is derived from an EMBL/GenBank/DDBJ whole genome shotgun (WGS) entry which is preliminary data.</text>
</comment>
<dbReference type="eggNOG" id="COG2755">
    <property type="taxonomic scope" value="Bacteria"/>
</dbReference>
<name>L1MI34_9CORY</name>
<feature type="domain" description="SGNH hydrolase-type esterase" evidence="1">
    <location>
        <begin position="5"/>
        <end position="161"/>
    </location>
</feature>
<sequence length="234" mass="26638">MRVLFLGDSLTRGSIGYSFADFLPSDIQVINKGVNGDTTRGARDRLMRYITTIDCDSVVVCIGANDVLLPAMGEASLLWRPQMRVRCYLQRCATTDEDFAHEYGTICELLMQSGKNTVLMGLPHMEMKEIAPSLIERRNEIIAQLAEKYGFPYIDSGRVQREEISQRPGAYGWAYSQPCRLADGVIMTLFPRTKRWYAQRRRRRYGLKFTVDGVHLNQYSARALAQHISDVLSQ</sequence>
<dbReference type="AlphaFoldDB" id="L1MI34"/>
<evidence type="ECO:0000313" key="3">
    <source>
        <dbReference type="Proteomes" id="UP000010445"/>
    </source>
</evidence>
<evidence type="ECO:0000313" key="2">
    <source>
        <dbReference type="EMBL" id="EKX90715.1"/>
    </source>
</evidence>
<dbReference type="Proteomes" id="UP000010445">
    <property type="component" value="Unassembled WGS sequence"/>
</dbReference>
<evidence type="ECO:0000259" key="1">
    <source>
        <dbReference type="Pfam" id="PF13472"/>
    </source>
</evidence>
<dbReference type="PATRIC" id="fig|1035195.3.peg.1091"/>
<dbReference type="Gene3D" id="3.40.50.1110">
    <property type="entry name" value="SGNH hydrolase"/>
    <property type="match status" value="1"/>
</dbReference>
<dbReference type="RefSeq" id="WP_006063448.1">
    <property type="nucleotide sequence ID" value="NZ_KB290831.1"/>
</dbReference>
<dbReference type="InterPro" id="IPR013830">
    <property type="entry name" value="SGNH_hydro"/>
</dbReference>